<dbReference type="RefSeq" id="WP_183973436.1">
    <property type="nucleotide sequence ID" value="NZ_JACIBY010000004.1"/>
</dbReference>
<accession>A0A7W5ZJD9</accession>
<dbReference type="InterPro" id="IPR023210">
    <property type="entry name" value="NADP_OxRdtase_dom"/>
</dbReference>
<sequence length="340" mass="38340">MKFKLLGKSGLRVSELCLGTMTFGTEWGWGADKHESKKIFEAYANAGGNFLDTANRYTEGTSETFLGDFISADRDHFVVSTKYTLYDRNGDPNYAGNHRKNMIRSVNESLKRLHTDYIDVFWVHMWEFTTPVDEVMRGLDDLVRSGKVHYVGISDTPAWVISRSNMLAELRGWSQFVALQVEYSLLQRGAERDLLPMAQTLDMAVTPWGVIGGGALTGKYLRGETGRVPENSLRRSERSSDIAQEVVDVAQELGVTPTQVAINWVRQRVSNVMPIVGAKRVEQLQDSLKCLDFVIPDEIMTRLNEVSKIELGFPHDFLSSEGMKQSAFAGMYDQIINHRL</sequence>
<feature type="domain" description="NADP-dependent oxidoreductase" evidence="2">
    <location>
        <begin position="15"/>
        <end position="307"/>
    </location>
</feature>
<dbReference type="EMBL" id="JACIBY010000004">
    <property type="protein sequence ID" value="MBB3838206.1"/>
    <property type="molecule type" value="Genomic_DNA"/>
</dbReference>
<dbReference type="GO" id="GO:0016491">
    <property type="term" value="F:oxidoreductase activity"/>
    <property type="evidence" value="ECO:0007669"/>
    <property type="project" value="UniProtKB-KW"/>
</dbReference>
<evidence type="ECO:0000256" key="1">
    <source>
        <dbReference type="ARBA" id="ARBA00023002"/>
    </source>
</evidence>
<reference evidence="3 4" key="1">
    <citation type="submission" date="2020-08" db="EMBL/GenBank/DDBJ databases">
        <title>Genomic Encyclopedia of Type Strains, Phase IV (KMG-IV): sequencing the most valuable type-strain genomes for metagenomic binning, comparative biology and taxonomic classification.</title>
        <authorList>
            <person name="Goeker M."/>
        </authorList>
    </citation>
    <scope>NUCLEOTIDE SEQUENCE [LARGE SCALE GENOMIC DNA]</scope>
    <source>
        <strain evidence="3 4">DSM 17976</strain>
    </source>
</reference>
<evidence type="ECO:0000313" key="4">
    <source>
        <dbReference type="Proteomes" id="UP000541352"/>
    </source>
</evidence>
<keyword evidence="4" id="KW-1185">Reference proteome</keyword>
<dbReference type="GO" id="GO:0005829">
    <property type="term" value="C:cytosol"/>
    <property type="evidence" value="ECO:0007669"/>
    <property type="project" value="UniProtKB-ARBA"/>
</dbReference>
<proteinExistence type="predicted"/>
<name>A0A7W5ZJD9_9BACT</name>
<dbReference type="Proteomes" id="UP000541352">
    <property type="component" value="Unassembled WGS sequence"/>
</dbReference>
<dbReference type="Pfam" id="PF00248">
    <property type="entry name" value="Aldo_ket_red"/>
    <property type="match status" value="1"/>
</dbReference>
<dbReference type="FunFam" id="3.20.20.100:FF:000004">
    <property type="entry name" value="Oxidoreductase, aldo/keto reductase"/>
    <property type="match status" value="1"/>
</dbReference>
<dbReference type="Gene3D" id="3.20.20.100">
    <property type="entry name" value="NADP-dependent oxidoreductase domain"/>
    <property type="match status" value="1"/>
</dbReference>
<protein>
    <submittedName>
        <fullName evidence="3">Aryl-alcohol dehydrogenase-like predicted oxidoreductase</fullName>
    </submittedName>
</protein>
<dbReference type="AlphaFoldDB" id="A0A7W5ZJD9"/>
<evidence type="ECO:0000313" key="3">
    <source>
        <dbReference type="EMBL" id="MBB3838206.1"/>
    </source>
</evidence>
<comment type="caution">
    <text evidence="3">The sequence shown here is derived from an EMBL/GenBank/DDBJ whole genome shotgun (WGS) entry which is preliminary data.</text>
</comment>
<dbReference type="InterPro" id="IPR036812">
    <property type="entry name" value="NAD(P)_OxRdtase_dom_sf"/>
</dbReference>
<dbReference type="InterPro" id="IPR050523">
    <property type="entry name" value="AKR_Detox_Biosynth"/>
</dbReference>
<dbReference type="SUPFAM" id="SSF51430">
    <property type="entry name" value="NAD(P)-linked oxidoreductase"/>
    <property type="match status" value="1"/>
</dbReference>
<keyword evidence="1" id="KW-0560">Oxidoreductase</keyword>
<dbReference type="CDD" id="cd19080">
    <property type="entry name" value="AKR_AKR9A_9B"/>
    <property type="match status" value="1"/>
</dbReference>
<evidence type="ECO:0000259" key="2">
    <source>
        <dbReference type="Pfam" id="PF00248"/>
    </source>
</evidence>
<gene>
    <name evidence="3" type="ORF">FHS57_002211</name>
</gene>
<organism evidence="3 4">
    <name type="scientific">Runella defluvii</name>
    <dbReference type="NCBI Taxonomy" id="370973"/>
    <lineage>
        <taxon>Bacteria</taxon>
        <taxon>Pseudomonadati</taxon>
        <taxon>Bacteroidota</taxon>
        <taxon>Cytophagia</taxon>
        <taxon>Cytophagales</taxon>
        <taxon>Spirosomataceae</taxon>
        <taxon>Runella</taxon>
    </lineage>
</organism>
<dbReference type="PANTHER" id="PTHR43364">
    <property type="entry name" value="NADH-SPECIFIC METHYLGLYOXAL REDUCTASE-RELATED"/>
    <property type="match status" value="1"/>
</dbReference>
<dbReference type="PANTHER" id="PTHR43364:SF4">
    <property type="entry name" value="NAD(P)-LINKED OXIDOREDUCTASE SUPERFAMILY PROTEIN"/>
    <property type="match status" value="1"/>
</dbReference>